<dbReference type="GO" id="GO:0005524">
    <property type="term" value="F:ATP binding"/>
    <property type="evidence" value="ECO:0007669"/>
    <property type="project" value="UniProtKB-KW"/>
</dbReference>
<dbReference type="Pfam" id="PF00579">
    <property type="entry name" value="tRNA-synt_1b"/>
    <property type="match status" value="1"/>
</dbReference>
<evidence type="ECO:0000256" key="8">
    <source>
        <dbReference type="ARBA" id="ARBA00022840"/>
    </source>
</evidence>
<evidence type="ECO:0000256" key="1">
    <source>
        <dbReference type="ARBA" id="ARBA00004496"/>
    </source>
</evidence>
<evidence type="ECO:0000313" key="13">
    <source>
        <dbReference type="EMBL" id="CCG81427.1"/>
    </source>
</evidence>
<evidence type="ECO:0000256" key="6">
    <source>
        <dbReference type="ARBA" id="ARBA00022598"/>
    </source>
</evidence>
<sequence>MATNVAQDLPIPVEALSLNEPKETKSSEQVIDPWNVEGAIVDGKQVAIDYNKLIQQFGTRHIDVELLARFEAVTGHKPHILLRRGAFFSHRDLTLILDKHEKGEKFYLYTGRGPSSDSMHLGHMIPFVFTAWLQKVFQCPLVIQLTDDEKFLFKQALTLEATYKFTMDNAKDVIAVGFIPEKTFLFADTDFVGGEFYRNVVRISKCITYNQARSTFGFEGTDCIGKSHFVAVQAAPAFSSSFPNIFGTDTQVPCLIPCAIDQDPYFRLTRDVSVKLKCPKPALIHSVFFPALQGPGTKMSASIDTSAIYMSDTAKRIKDKINKHAFSGGGDTLELHRANGGNPDVDVPFQYLTFFMEDDDRLAELKAGYLKGEVLTGEMKKECIAVLQDFVGSFQKRRSEVTDDVLKHYMDPNRKIVP</sequence>
<keyword evidence="7 12" id="KW-0547">Nucleotide-binding</keyword>
<dbReference type="Gene3D" id="1.10.240.10">
    <property type="entry name" value="Tyrosyl-Transfer RNA Synthetase"/>
    <property type="match status" value="1"/>
</dbReference>
<evidence type="ECO:0000256" key="2">
    <source>
        <dbReference type="ARBA" id="ARBA00005594"/>
    </source>
</evidence>
<dbReference type="EMBL" id="CAHR02000039">
    <property type="protein sequence ID" value="CCG81427.1"/>
    <property type="molecule type" value="Genomic_DNA"/>
</dbReference>
<accession>R4X844</accession>
<dbReference type="FunFam" id="3.40.50.620:FF:000033">
    <property type="entry name" value="tryptophan--tRNA ligase, cytoplasmic"/>
    <property type="match status" value="1"/>
</dbReference>
<keyword evidence="10 12" id="KW-0030">Aminoacyl-tRNA synthetase</keyword>
<evidence type="ECO:0000256" key="11">
    <source>
        <dbReference type="ARBA" id="ARBA00030268"/>
    </source>
</evidence>
<organism evidence="13 14">
    <name type="scientific">Taphrina deformans (strain PYCC 5710 / ATCC 11124 / CBS 356.35 / IMI 108563 / JCM 9778 / NBRC 8474)</name>
    <name type="common">Peach leaf curl fungus</name>
    <name type="synonym">Lalaria deformans</name>
    <dbReference type="NCBI Taxonomy" id="1097556"/>
    <lineage>
        <taxon>Eukaryota</taxon>
        <taxon>Fungi</taxon>
        <taxon>Dikarya</taxon>
        <taxon>Ascomycota</taxon>
        <taxon>Taphrinomycotina</taxon>
        <taxon>Taphrinomycetes</taxon>
        <taxon>Taphrinales</taxon>
        <taxon>Taphrinaceae</taxon>
        <taxon>Taphrina</taxon>
    </lineage>
</organism>
<dbReference type="FunFam" id="1.10.240.10:FF:000003">
    <property type="entry name" value="Tryptophan--tRNA ligase, cytoplasmic"/>
    <property type="match status" value="1"/>
</dbReference>
<dbReference type="SUPFAM" id="SSF52374">
    <property type="entry name" value="Nucleotidylyl transferase"/>
    <property type="match status" value="1"/>
</dbReference>
<keyword evidence="5" id="KW-0963">Cytoplasm</keyword>
<evidence type="ECO:0000256" key="3">
    <source>
        <dbReference type="ARBA" id="ARBA00013161"/>
    </source>
</evidence>
<dbReference type="InterPro" id="IPR014729">
    <property type="entry name" value="Rossmann-like_a/b/a_fold"/>
</dbReference>
<dbReference type="InterPro" id="IPR001412">
    <property type="entry name" value="aa-tRNA-synth_I_CS"/>
</dbReference>
<dbReference type="AlphaFoldDB" id="R4X844"/>
<dbReference type="PANTHER" id="PTHR10055">
    <property type="entry name" value="TRYPTOPHANYL-TRNA SYNTHETASE"/>
    <property type="match status" value="1"/>
</dbReference>
<dbReference type="PROSITE" id="PS00178">
    <property type="entry name" value="AA_TRNA_LIGASE_I"/>
    <property type="match status" value="1"/>
</dbReference>
<keyword evidence="9 12" id="KW-0648">Protein biosynthesis</keyword>
<protein>
    <recommendedName>
        <fullName evidence="4">Tryptophan--tRNA ligase, cytoplasmic</fullName>
        <ecNumber evidence="3">6.1.1.2</ecNumber>
    </recommendedName>
    <alternativeName>
        <fullName evidence="11">Tryptophanyl-tRNA synthetase</fullName>
    </alternativeName>
</protein>
<dbReference type="STRING" id="1097556.R4X844"/>
<evidence type="ECO:0000313" key="14">
    <source>
        <dbReference type="Proteomes" id="UP000013776"/>
    </source>
</evidence>
<dbReference type="OrthoDB" id="10261385at2759"/>
<keyword evidence="14" id="KW-1185">Reference proteome</keyword>
<reference evidence="13 14" key="1">
    <citation type="journal article" date="2013" name="MBio">
        <title>Genome sequencing of the plant pathogen Taphrina deformans, the causal agent of peach leaf curl.</title>
        <authorList>
            <person name="Cisse O.H."/>
            <person name="Almeida J.M.G.C.F."/>
            <person name="Fonseca A."/>
            <person name="Kumar A.A."/>
            <person name="Salojaervi J."/>
            <person name="Overmyer K."/>
            <person name="Hauser P.M."/>
            <person name="Pagni M."/>
        </authorList>
    </citation>
    <scope>NUCLEOTIDE SEQUENCE [LARGE SCALE GENOMIC DNA]</scope>
    <source>
        <strain evidence="14">PYCC 5710 / ATCC 11124 / CBS 356.35 / IMI 108563 / JCM 9778 / NBRC 8474</strain>
    </source>
</reference>
<dbReference type="GO" id="GO:0006436">
    <property type="term" value="P:tryptophanyl-tRNA aminoacylation"/>
    <property type="evidence" value="ECO:0007669"/>
    <property type="project" value="InterPro"/>
</dbReference>
<dbReference type="GO" id="GO:0005737">
    <property type="term" value="C:cytoplasm"/>
    <property type="evidence" value="ECO:0007669"/>
    <property type="project" value="UniProtKB-SubCell"/>
</dbReference>
<keyword evidence="6 12" id="KW-0436">Ligase</keyword>
<dbReference type="eggNOG" id="KOG2145">
    <property type="taxonomic scope" value="Eukaryota"/>
</dbReference>
<dbReference type="PANTHER" id="PTHR10055:SF1">
    <property type="entry name" value="TRYPTOPHAN--TRNA LIGASE, CYTOPLASMIC"/>
    <property type="match status" value="1"/>
</dbReference>
<evidence type="ECO:0000256" key="10">
    <source>
        <dbReference type="ARBA" id="ARBA00023146"/>
    </source>
</evidence>
<gene>
    <name evidence="13" type="ORF">TAPDE_001197</name>
</gene>
<keyword evidence="8 12" id="KW-0067">ATP-binding</keyword>
<dbReference type="Proteomes" id="UP000013776">
    <property type="component" value="Unassembled WGS sequence"/>
</dbReference>
<dbReference type="CDD" id="cd00806">
    <property type="entry name" value="TrpRS_core"/>
    <property type="match status" value="1"/>
</dbReference>
<proteinExistence type="inferred from homology"/>
<comment type="caution">
    <text evidence="13">The sequence shown here is derived from an EMBL/GenBank/DDBJ whole genome shotgun (WGS) entry which is preliminary data.</text>
</comment>
<comment type="subcellular location">
    <subcellularLocation>
        <location evidence="1">Cytoplasm</location>
    </subcellularLocation>
</comment>
<evidence type="ECO:0000256" key="5">
    <source>
        <dbReference type="ARBA" id="ARBA00022490"/>
    </source>
</evidence>
<dbReference type="InterPro" id="IPR002305">
    <property type="entry name" value="aa-tRNA-synth_Ic"/>
</dbReference>
<evidence type="ECO:0000256" key="4">
    <source>
        <dbReference type="ARBA" id="ARBA00013782"/>
    </source>
</evidence>
<dbReference type="PRINTS" id="PR01039">
    <property type="entry name" value="TRNASYNTHTRP"/>
</dbReference>
<dbReference type="NCBIfam" id="TIGR00233">
    <property type="entry name" value="trpS"/>
    <property type="match status" value="1"/>
</dbReference>
<comment type="similarity">
    <text evidence="2 12">Belongs to the class-I aminoacyl-tRNA synthetase family.</text>
</comment>
<evidence type="ECO:0000256" key="7">
    <source>
        <dbReference type="ARBA" id="ARBA00022741"/>
    </source>
</evidence>
<dbReference type="GO" id="GO:0004830">
    <property type="term" value="F:tryptophan-tRNA ligase activity"/>
    <property type="evidence" value="ECO:0007669"/>
    <property type="project" value="UniProtKB-EC"/>
</dbReference>
<dbReference type="Gene3D" id="3.40.50.620">
    <property type="entry name" value="HUPs"/>
    <property type="match status" value="1"/>
</dbReference>
<name>R4X844_TAPDE</name>
<evidence type="ECO:0000256" key="9">
    <source>
        <dbReference type="ARBA" id="ARBA00022917"/>
    </source>
</evidence>
<evidence type="ECO:0000256" key="12">
    <source>
        <dbReference type="RuleBase" id="RU363036"/>
    </source>
</evidence>
<dbReference type="EC" id="6.1.1.2" evidence="3"/>
<dbReference type="InterPro" id="IPR002306">
    <property type="entry name" value="Trp-tRNA-ligase"/>
</dbReference>
<dbReference type="VEuPathDB" id="FungiDB:TAPDE_001197"/>